<dbReference type="PANTHER" id="PTHR30217:SF10">
    <property type="entry name" value="23S RRNA 5-HYDROXYCYTIDINE C2501 SYNTHASE"/>
    <property type="match status" value="1"/>
</dbReference>
<dbReference type="RefSeq" id="WP_161255317.1">
    <property type="nucleotide sequence ID" value="NZ_WXEY01000003.1"/>
</dbReference>
<evidence type="ECO:0000313" key="1">
    <source>
        <dbReference type="EMBL" id="MZP28909.1"/>
    </source>
</evidence>
<name>A0A845L1M6_9FIRM</name>
<dbReference type="Proteomes" id="UP000463470">
    <property type="component" value="Unassembled WGS sequence"/>
</dbReference>
<gene>
    <name evidence="1" type="ORF">GTO91_04195</name>
</gene>
<sequence>MNILAPIRSLEETAPLIAAGAQELYCGMQPGPWLKRSGRHQWINRREPGKGNLDSPAALQALVDQSHRLGVPVFLALNQTTYAPEMYPDLITLLKEVSGGTCGSIDAVIAADPGLIIAIKEALPDLPIHVSSMAAVLNRSAALFFRSLGVSRIIFPRYLPLSSMEGIIQAAGPDMEYEAFLLNDGCVFEESFCHACHAFGGAFCHNPIWFYRLVRTKGELSEAERRAFEGHLDDYRDWIRHGIKNSGVELSPSGIPTGMCGLCALPALRSLGVTSLKIVGRESSLEKKTASVHLVKGVLDLLDSPAPLDIADFQAKAKASRGTCFGRYTCYYRDV</sequence>
<comment type="caution">
    <text evidence="1">The sequence shown here is derived from an EMBL/GenBank/DDBJ whole genome shotgun (WGS) entry which is preliminary data.</text>
</comment>
<dbReference type="InterPro" id="IPR051454">
    <property type="entry name" value="RNA/ubiquinone_mod_enzymes"/>
</dbReference>
<dbReference type="InterPro" id="IPR001539">
    <property type="entry name" value="Peptidase_U32"/>
</dbReference>
<dbReference type="Pfam" id="PF01136">
    <property type="entry name" value="Peptidase_U32"/>
    <property type="match status" value="1"/>
</dbReference>
<organism evidence="1 2">
    <name type="scientific">Heliomicrobium undosum</name>
    <dbReference type="NCBI Taxonomy" id="121734"/>
    <lineage>
        <taxon>Bacteria</taxon>
        <taxon>Bacillati</taxon>
        <taxon>Bacillota</taxon>
        <taxon>Clostridia</taxon>
        <taxon>Eubacteriales</taxon>
        <taxon>Heliobacteriaceae</taxon>
        <taxon>Heliomicrobium</taxon>
    </lineage>
</organism>
<evidence type="ECO:0000313" key="2">
    <source>
        <dbReference type="Proteomes" id="UP000463470"/>
    </source>
</evidence>
<accession>A0A845L1M6</accession>
<dbReference type="AlphaFoldDB" id="A0A845L1M6"/>
<proteinExistence type="predicted"/>
<keyword evidence="2" id="KW-1185">Reference proteome</keyword>
<reference evidence="1 2" key="1">
    <citation type="submission" date="2020-01" db="EMBL/GenBank/DDBJ databases">
        <title>Whole-genome sequence of Heliobacterium undosum DSM 13378.</title>
        <authorList>
            <person name="Kyndt J.A."/>
            <person name="Meyer T.E."/>
        </authorList>
    </citation>
    <scope>NUCLEOTIDE SEQUENCE [LARGE SCALE GENOMIC DNA]</scope>
    <source>
        <strain evidence="1 2">DSM 13378</strain>
    </source>
</reference>
<dbReference type="EMBL" id="WXEY01000003">
    <property type="protein sequence ID" value="MZP28909.1"/>
    <property type="molecule type" value="Genomic_DNA"/>
</dbReference>
<protein>
    <submittedName>
        <fullName evidence="1">U32 family peptidase</fullName>
    </submittedName>
</protein>
<dbReference type="PANTHER" id="PTHR30217">
    <property type="entry name" value="PEPTIDASE U32 FAMILY"/>
    <property type="match status" value="1"/>
</dbReference>
<dbReference type="OrthoDB" id="1983353at2"/>